<name>A0A1G2BQ41_9BACT</name>
<evidence type="ECO:0000313" key="2">
    <source>
        <dbReference type="EMBL" id="OGY91218.1"/>
    </source>
</evidence>
<proteinExistence type="predicted"/>
<feature type="transmembrane region" description="Helical" evidence="1">
    <location>
        <begin position="138"/>
        <end position="160"/>
    </location>
</feature>
<dbReference type="InterPro" id="IPR025250">
    <property type="entry name" value="DUF4199"/>
</dbReference>
<organism evidence="2 3">
    <name type="scientific">Candidatus Komeilibacteria bacterium RIFCSPLOWO2_01_FULL_52_15</name>
    <dbReference type="NCBI Taxonomy" id="1798551"/>
    <lineage>
        <taxon>Bacteria</taxon>
        <taxon>Candidatus Komeiliibacteriota</taxon>
    </lineage>
</organism>
<feature type="transmembrane region" description="Helical" evidence="1">
    <location>
        <begin position="7"/>
        <end position="25"/>
    </location>
</feature>
<dbReference type="EMBL" id="MHKM01000025">
    <property type="protein sequence ID" value="OGY91218.1"/>
    <property type="molecule type" value="Genomic_DNA"/>
</dbReference>
<dbReference type="STRING" id="1798551.A3B30_00700"/>
<dbReference type="AlphaFoldDB" id="A0A1G2BQ41"/>
<reference evidence="2 3" key="1">
    <citation type="journal article" date="2016" name="Nat. Commun.">
        <title>Thousands of microbial genomes shed light on interconnected biogeochemical processes in an aquifer system.</title>
        <authorList>
            <person name="Anantharaman K."/>
            <person name="Brown C.T."/>
            <person name="Hug L.A."/>
            <person name="Sharon I."/>
            <person name="Castelle C.J."/>
            <person name="Probst A.J."/>
            <person name="Thomas B.C."/>
            <person name="Singh A."/>
            <person name="Wilkins M.J."/>
            <person name="Karaoz U."/>
            <person name="Brodie E.L."/>
            <person name="Williams K.H."/>
            <person name="Hubbard S.S."/>
            <person name="Banfield J.F."/>
        </authorList>
    </citation>
    <scope>NUCLEOTIDE SEQUENCE [LARGE SCALE GENOMIC DNA]</scope>
</reference>
<feature type="transmembrane region" description="Helical" evidence="1">
    <location>
        <begin position="37"/>
        <end position="54"/>
    </location>
</feature>
<keyword evidence="1" id="KW-1133">Transmembrane helix</keyword>
<evidence type="ECO:0000313" key="3">
    <source>
        <dbReference type="Proteomes" id="UP000178248"/>
    </source>
</evidence>
<dbReference type="Pfam" id="PF13858">
    <property type="entry name" value="DUF4199"/>
    <property type="match status" value="1"/>
</dbReference>
<dbReference type="Proteomes" id="UP000178248">
    <property type="component" value="Unassembled WGS sequence"/>
</dbReference>
<comment type="caution">
    <text evidence="2">The sequence shown here is derived from an EMBL/GenBank/DDBJ whole genome shotgun (WGS) entry which is preliminary data.</text>
</comment>
<accession>A0A1G2BQ41</accession>
<keyword evidence="1" id="KW-0812">Transmembrane</keyword>
<gene>
    <name evidence="2" type="ORF">A3B30_00700</name>
</gene>
<evidence type="ECO:0000256" key="1">
    <source>
        <dbReference type="SAM" id="Phobius"/>
    </source>
</evidence>
<evidence type="ECO:0008006" key="4">
    <source>
        <dbReference type="Google" id="ProtNLM"/>
    </source>
</evidence>
<dbReference type="PROSITE" id="PS51257">
    <property type="entry name" value="PROKAR_LIPOPROTEIN"/>
    <property type="match status" value="1"/>
</dbReference>
<feature type="transmembrane region" description="Helical" evidence="1">
    <location>
        <begin position="74"/>
        <end position="94"/>
    </location>
</feature>
<keyword evidence="1" id="KW-0472">Membrane</keyword>
<protein>
    <recommendedName>
        <fullName evidence="4">DUF4199 domain-containing protein</fullName>
    </recommendedName>
</protein>
<sequence length="167" mass="18508">MKLEYKYGLSIGVGVSCWVMAEFFLGFHTTRLSIGEYSGYIAILIPIIVLWRALSEKRQASGSLSYGAAFKSGLIISFIAALFISVFFALYIFAINPRWLDLGLAYERSKLLGLGITEEEIILQTDAMAALYTPQIQIASAFFGTLIQGIGLSLALAFFIRRRTRVS</sequence>